<dbReference type="STRING" id="1122180.Lokhon_01915"/>
<evidence type="ECO:0000256" key="4">
    <source>
        <dbReference type="ARBA" id="ARBA00023136"/>
    </source>
</evidence>
<evidence type="ECO:0000256" key="1">
    <source>
        <dbReference type="ARBA" id="ARBA00004167"/>
    </source>
</evidence>
<evidence type="ECO:0000256" key="2">
    <source>
        <dbReference type="ARBA" id="ARBA00022692"/>
    </source>
</evidence>
<keyword evidence="2 5" id="KW-0812">Transmembrane</keyword>
<keyword evidence="4 5" id="KW-0472">Membrane</keyword>
<dbReference type="GO" id="GO:0016020">
    <property type="term" value="C:membrane"/>
    <property type="evidence" value="ECO:0007669"/>
    <property type="project" value="UniProtKB-SubCell"/>
</dbReference>
<accession>A0A017HC03</accession>
<comment type="caution">
    <text evidence="6">The sequence shown here is derived from an EMBL/GenBank/DDBJ whole genome shotgun (WGS) entry which is preliminary data.</text>
</comment>
<dbReference type="GO" id="GO:0006508">
    <property type="term" value="P:proteolysis"/>
    <property type="evidence" value="ECO:0007669"/>
    <property type="project" value="UniProtKB-KW"/>
</dbReference>
<keyword evidence="6" id="KW-0378">Hydrolase</keyword>
<dbReference type="PANTHER" id="PTHR30168:SF0">
    <property type="entry name" value="INNER MEMBRANE PROTEIN"/>
    <property type="match status" value="1"/>
</dbReference>
<keyword evidence="7" id="KW-1185">Reference proteome</keyword>
<dbReference type="RefSeq" id="WP_017928597.1">
    <property type="nucleotide sequence ID" value="NZ_KB822998.1"/>
</dbReference>
<evidence type="ECO:0000256" key="5">
    <source>
        <dbReference type="SAM" id="Phobius"/>
    </source>
</evidence>
<dbReference type="AlphaFoldDB" id="A0A017HC03"/>
<gene>
    <name evidence="6" type="ORF">Lokhon_01915</name>
</gene>
<sequence>MKWRGRRGSGNIIDRRRAGGRGRGVAIGGAGGFGLLAVVVVGYFLGVDLTPLLDDGRMQGGGGGEITAADEEAAQFVSVTLADTEEIWTDIFASELGQSYDPAELVLFKGATQSACGGASAATGPFYCPPEERIFLDTDFFTTLERQLGARGDFAAAYVVAHEVAHHVQQELGILSEVNALRQRSDEATSNALSVRIELQADCLSGIWARRAEAMFGAIEPGDIEEAMNAAARIGDDTLQREAGRVVRPDSFTHGTSEQRQRWFATGYEQASLSACDTFAADRI</sequence>
<dbReference type="PATRIC" id="fig|1122180.6.peg.1904"/>
<name>A0A017HC03_9RHOB</name>
<keyword evidence="6" id="KW-0482">Metalloprotease</keyword>
<evidence type="ECO:0000313" key="7">
    <source>
        <dbReference type="Proteomes" id="UP000025047"/>
    </source>
</evidence>
<organism evidence="6 7">
    <name type="scientific">Limimaricola hongkongensis DSM 17492</name>
    <dbReference type="NCBI Taxonomy" id="1122180"/>
    <lineage>
        <taxon>Bacteria</taxon>
        <taxon>Pseudomonadati</taxon>
        <taxon>Pseudomonadota</taxon>
        <taxon>Alphaproteobacteria</taxon>
        <taxon>Rhodobacterales</taxon>
        <taxon>Paracoccaceae</taxon>
        <taxon>Limimaricola</taxon>
    </lineage>
</organism>
<dbReference type="GO" id="GO:0008237">
    <property type="term" value="F:metallopeptidase activity"/>
    <property type="evidence" value="ECO:0007669"/>
    <property type="project" value="UniProtKB-KW"/>
</dbReference>
<evidence type="ECO:0000313" key="6">
    <source>
        <dbReference type="EMBL" id="EYD71845.1"/>
    </source>
</evidence>
<dbReference type="InterPro" id="IPR007343">
    <property type="entry name" value="Uncharacterised_pept_Zn_put"/>
</dbReference>
<evidence type="ECO:0000256" key="3">
    <source>
        <dbReference type="ARBA" id="ARBA00022989"/>
    </source>
</evidence>
<dbReference type="Proteomes" id="UP000025047">
    <property type="component" value="Unassembled WGS sequence"/>
</dbReference>
<dbReference type="OrthoDB" id="9774900at2"/>
<keyword evidence="3 5" id="KW-1133">Transmembrane helix</keyword>
<keyword evidence="6" id="KW-0645">Protease</keyword>
<dbReference type="HOGENOM" id="CLU_059329_0_0_5"/>
<feature type="transmembrane region" description="Helical" evidence="5">
    <location>
        <begin position="25"/>
        <end position="45"/>
    </location>
</feature>
<proteinExistence type="predicted"/>
<protein>
    <submittedName>
        <fullName evidence="6">YpfJ protein, zinc metalloprotease superfamily</fullName>
    </submittedName>
</protein>
<comment type="subcellular location">
    <subcellularLocation>
        <location evidence="1">Membrane</location>
        <topology evidence="1">Single-pass membrane protein</topology>
    </subcellularLocation>
</comment>
<dbReference type="eggNOG" id="COG2321">
    <property type="taxonomic scope" value="Bacteria"/>
</dbReference>
<dbReference type="Pfam" id="PF04228">
    <property type="entry name" value="Zn_peptidase"/>
    <property type="match status" value="1"/>
</dbReference>
<reference evidence="6 7" key="1">
    <citation type="submission" date="2013-03" db="EMBL/GenBank/DDBJ databases">
        <authorList>
            <person name="Fiebig A."/>
            <person name="Goeker M."/>
            <person name="Klenk H.-P.P."/>
        </authorList>
    </citation>
    <scope>NUCLEOTIDE SEQUENCE [LARGE SCALE GENOMIC DNA]</scope>
    <source>
        <strain evidence="6 7">DSM 17492</strain>
    </source>
</reference>
<dbReference type="PANTHER" id="PTHR30168">
    <property type="entry name" value="PUTATIVE MEMBRANE PROTEIN YPFJ"/>
    <property type="match status" value="1"/>
</dbReference>
<dbReference type="EMBL" id="APGJ01000006">
    <property type="protein sequence ID" value="EYD71845.1"/>
    <property type="molecule type" value="Genomic_DNA"/>
</dbReference>